<evidence type="ECO:0000256" key="7">
    <source>
        <dbReference type="SAM" id="MobiDB-lite"/>
    </source>
</evidence>
<keyword evidence="5 8" id="KW-1133">Transmembrane helix</keyword>
<keyword evidence="2" id="KW-1003">Cell membrane</keyword>
<dbReference type="EMBL" id="FCOK02000048">
    <property type="protein sequence ID" value="SAL54655.1"/>
    <property type="molecule type" value="Genomic_DNA"/>
</dbReference>
<keyword evidence="6 8" id="KW-0472">Membrane</keyword>
<dbReference type="PANTHER" id="PTHR30462">
    <property type="entry name" value="INTERMEMBRANE TRANSPORT PROTEIN PQIB-RELATED"/>
    <property type="match status" value="1"/>
</dbReference>
<dbReference type="Proteomes" id="UP000054683">
    <property type="component" value="Unassembled WGS sequence"/>
</dbReference>
<dbReference type="GO" id="GO:0005886">
    <property type="term" value="C:plasma membrane"/>
    <property type="evidence" value="ECO:0007669"/>
    <property type="project" value="UniProtKB-SubCell"/>
</dbReference>
<name>A0A158IDK0_9BURK</name>
<gene>
    <name evidence="10" type="ORF">AWB69_05827</name>
</gene>
<protein>
    <submittedName>
        <fullName evidence="10">Paraquat-inducible protein</fullName>
    </submittedName>
</protein>
<evidence type="ECO:0000313" key="11">
    <source>
        <dbReference type="Proteomes" id="UP000054683"/>
    </source>
</evidence>
<keyword evidence="4 8" id="KW-0812">Transmembrane</keyword>
<sequence>MSKHSQPPDTPSKGPRESALPEPMIVPRARWVPSLVWLILLVAASISIGLAVKSISNRGPAITISFVNAEGLEPGKSKVEYKDVNIGSVETITLSKDRLRVLVNVQLRRKPRNSQSRARVSGPSARASP</sequence>
<evidence type="ECO:0000256" key="8">
    <source>
        <dbReference type="SAM" id="Phobius"/>
    </source>
</evidence>
<evidence type="ECO:0000256" key="1">
    <source>
        <dbReference type="ARBA" id="ARBA00004533"/>
    </source>
</evidence>
<evidence type="ECO:0000313" key="10">
    <source>
        <dbReference type="EMBL" id="SAL54655.1"/>
    </source>
</evidence>
<dbReference type="InterPro" id="IPR051800">
    <property type="entry name" value="PqiA-PqiB_transport"/>
</dbReference>
<evidence type="ECO:0000256" key="4">
    <source>
        <dbReference type="ARBA" id="ARBA00022692"/>
    </source>
</evidence>
<organism evidence="10 11">
    <name type="scientific">Caballeronia udeis</name>
    <dbReference type="NCBI Taxonomy" id="1232866"/>
    <lineage>
        <taxon>Bacteria</taxon>
        <taxon>Pseudomonadati</taxon>
        <taxon>Pseudomonadota</taxon>
        <taxon>Betaproteobacteria</taxon>
        <taxon>Burkholderiales</taxon>
        <taxon>Burkholderiaceae</taxon>
        <taxon>Caballeronia</taxon>
    </lineage>
</organism>
<feature type="transmembrane region" description="Helical" evidence="8">
    <location>
        <begin position="31"/>
        <end position="52"/>
    </location>
</feature>
<feature type="region of interest" description="Disordered" evidence="7">
    <location>
        <begin position="108"/>
        <end position="129"/>
    </location>
</feature>
<reference evidence="10 11" key="1">
    <citation type="submission" date="2016-01" db="EMBL/GenBank/DDBJ databases">
        <authorList>
            <person name="Oliw E.H."/>
        </authorList>
    </citation>
    <scope>NUCLEOTIDE SEQUENCE [LARGE SCALE GENOMIC DNA]</scope>
    <source>
        <strain evidence="10">LMG 27134</strain>
    </source>
</reference>
<evidence type="ECO:0000256" key="5">
    <source>
        <dbReference type="ARBA" id="ARBA00022989"/>
    </source>
</evidence>
<evidence type="ECO:0000256" key="2">
    <source>
        <dbReference type="ARBA" id="ARBA00022475"/>
    </source>
</evidence>
<keyword evidence="3" id="KW-0997">Cell inner membrane</keyword>
<feature type="region of interest" description="Disordered" evidence="7">
    <location>
        <begin position="1"/>
        <end position="21"/>
    </location>
</feature>
<comment type="subcellular location">
    <subcellularLocation>
        <location evidence="1">Cell inner membrane</location>
    </subcellularLocation>
</comment>
<evidence type="ECO:0000256" key="6">
    <source>
        <dbReference type="ARBA" id="ARBA00023136"/>
    </source>
</evidence>
<dbReference type="InterPro" id="IPR003399">
    <property type="entry name" value="Mce/MlaD"/>
</dbReference>
<accession>A0A158IDK0</accession>
<dbReference type="AlphaFoldDB" id="A0A158IDK0"/>
<dbReference type="Pfam" id="PF02470">
    <property type="entry name" value="MlaD"/>
    <property type="match status" value="1"/>
</dbReference>
<feature type="domain" description="Mce/MlaD" evidence="9">
    <location>
        <begin position="59"/>
        <end position="122"/>
    </location>
</feature>
<proteinExistence type="predicted"/>
<evidence type="ECO:0000256" key="3">
    <source>
        <dbReference type="ARBA" id="ARBA00022519"/>
    </source>
</evidence>
<evidence type="ECO:0000259" key="9">
    <source>
        <dbReference type="Pfam" id="PF02470"/>
    </source>
</evidence>
<dbReference type="PANTHER" id="PTHR30462:SF2">
    <property type="entry name" value="INTERMEMBRANE TRANSPORT PROTEIN PQIB"/>
    <property type="match status" value="1"/>
</dbReference>